<dbReference type="PIRSF" id="PIRSF018266">
    <property type="entry name" value="FecR"/>
    <property type="match status" value="1"/>
</dbReference>
<dbReference type="EMBL" id="JBIWXY010000002">
    <property type="protein sequence ID" value="MFJ5446599.1"/>
    <property type="molecule type" value="Genomic_DNA"/>
</dbReference>
<proteinExistence type="predicted"/>
<feature type="domain" description="FecR N-terminal" evidence="2">
    <location>
        <begin position="14"/>
        <end position="56"/>
    </location>
</feature>
<evidence type="ECO:0000313" key="3">
    <source>
        <dbReference type="EMBL" id="MFJ5446599.1"/>
    </source>
</evidence>
<organism evidence="3 4">
    <name type="scientific">Methylobacillus methanolivorans</name>
    <dbReference type="NCBI Taxonomy" id="1848927"/>
    <lineage>
        <taxon>Bacteria</taxon>
        <taxon>Pseudomonadati</taxon>
        <taxon>Pseudomonadota</taxon>
        <taxon>Betaproteobacteria</taxon>
        <taxon>Nitrosomonadales</taxon>
        <taxon>Methylophilaceae</taxon>
        <taxon>Methylobacillus</taxon>
    </lineage>
</organism>
<gene>
    <name evidence="3" type="ORF">ACIKP9_10210</name>
</gene>
<dbReference type="Pfam" id="PF04773">
    <property type="entry name" value="FecR"/>
    <property type="match status" value="1"/>
</dbReference>
<protein>
    <submittedName>
        <fullName evidence="3">FecR family protein</fullName>
    </submittedName>
</protein>
<accession>A0ABW8GMU9</accession>
<dbReference type="InterPro" id="IPR012373">
    <property type="entry name" value="Ferrdict_sens_TM"/>
</dbReference>
<evidence type="ECO:0000259" key="2">
    <source>
        <dbReference type="Pfam" id="PF16220"/>
    </source>
</evidence>
<evidence type="ECO:0000259" key="1">
    <source>
        <dbReference type="Pfam" id="PF04773"/>
    </source>
</evidence>
<keyword evidence="4" id="KW-1185">Reference proteome</keyword>
<dbReference type="PANTHER" id="PTHR30273">
    <property type="entry name" value="PERIPLASMIC SIGNAL SENSOR AND SIGMA FACTOR ACTIVATOR FECR-RELATED"/>
    <property type="match status" value="1"/>
</dbReference>
<dbReference type="PANTHER" id="PTHR30273:SF2">
    <property type="entry name" value="PROTEIN FECR"/>
    <property type="match status" value="1"/>
</dbReference>
<feature type="domain" description="FecR protein" evidence="1">
    <location>
        <begin position="115"/>
        <end position="207"/>
    </location>
</feature>
<dbReference type="Pfam" id="PF16220">
    <property type="entry name" value="DUF4880"/>
    <property type="match status" value="1"/>
</dbReference>
<comment type="caution">
    <text evidence="3">The sequence shown here is derived from an EMBL/GenBank/DDBJ whole genome shotgun (WGS) entry which is preliminary data.</text>
</comment>
<name>A0ABW8GMU9_9PROT</name>
<sequence length="323" mass="35701">MQTSMTPLPNTIIEQAAAWHAHLQSGEVSDSEQAAFAQWHAADPAHAEAYTRMEALWANFEQVQADPAKKAVQAVLQPTAKRRSKLAVRTLALAAVVLATGWLSQTQPARVMMADYRTGIGEQRVITLADNSQLTLDTHSAVNISFNDRVRHVELLQGKLLVTVAKDKRRPFIVETLEGTARALGTQYQVTRHRKVTQVTVLESSVEACASKQSSCVTLHPGDATRIHDVRVEPVMVANVPQETAWTHFKLLADDMPLATLLKELQRYHRGHLYVDEAAISDVHVSGVFALDDTAHTLKVLADTTPVVMTQYTPWLTIIRPAK</sequence>
<dbReference type="Gene3D" id="2.60.120.1440">
    <property type="match status" value="1"/>
</dbReference>
<evidence type="ECO:0000313" key="4">
    <source>
        <dbReference type="Proteomes" id="UP001617669"/>
    </source>
</evidence>
<reference evidence="3 4" key="1">
    <citation type="submission" date="2024-11" db="EMBL/GenBank/DDBJ databases">
        <authorList>
            <person name="Kaparullina E.N."/>
            <person name="Delegan Y.A."/>
            <person name="Doronina N.V."/>
        </authorList>
    </citation>
    <scope>NUCLEOTIDE SEQUENCE [LARGE SCALE GENOMIC DNA]</scope>
    <source>
        <strain evidence="3 4">7sh_L</strain>
    </source>
</reference>
<dbReference type="InterPro" id="IPR006860">
    <property type="entry name" value="FecR"/>
</dbReference>
<dbReference type="RefSeq" id="WP_400882248.1">
    <property type="nucleotide sequence ID" value="NZ_JBIWXY010000002.1"/>
</dbReference>
<dbReference type="Proteomes" id="UP001617669">
    <property type="component" value="Unassembled WGS sequence"/>
</dbReference>
<dbReference type="InterPro" id="IPR032623">
    <property type="entry name" value="FecR_N"/>
</dbReference>